<dbReference type="AlphaFoldDB" id="A0A3A1U0I0"/>
<sequence length="243" mass="26588">MTGLATLRAQVRRRLLISYRVDPEVAQTLLPEPFRPQLVDGSAVAGVCMIGLQSIRPGWLRPRAGFRSENVAHRVAVEWQEGDRVRTGVYIVERHSSALLPVLAGGRLFPGVQKPARFDLDETEDRFRVAMTSRETSVDVDVRLGGTWSSTLFPTVEAASAFHEDGAVGWSPKRGGGVEPIALTSTEWAVEPAEVLGIRSSFFDALPEGSAVLDSAVAMRDVPFFWERPAITPEAVRPLVSRA</sequence>
<name>A0A3A1U0I0_9MICO</name>
<dbReference type="Proteomes" id="UP000265742">
    <property type="component" value="Unassembled WGS sequence"/>
</dbReference>
<dbReference type="EMBL" id="QXTG01000002">
    <property type="protein sequence ID" value="RIX28435.1"/>
    <property type="molecule type" value="Genomic_DNA"/>
</dbReference>
<proteinExistence type="predicted"/>
<accession>A0A3A1U0I0</accession>
<reference evidence="2" key="1">
    <citation type="submission" date="2018-09" db="EMBL/GenBank/DDBJ databases">
        <authorList>
            <person name="Kim I."/>
        </authorList>
    </citation>
    <scope>NUCLEOTIDE SEQUENCE [LARGE SCALE GENOMIC DNA]</scope>
    <source>
        <strain evidence="2">DD4a</strain>
    </source>
</reference>
<dbReference type="InterPro" id="IPR023375">
    <property type="entry name" value="ADC_dom_sf"/>
</dbReference>
<dbReference type="Pfam" id="PF09844">
    <property type="entry name" value="DUF2071"/>
    <property type="match status" value="1"/>
</dbReference>
<evidence type="ECO:0000313" key="2">
    <source>
        <dbReference type="Proteomes" id="UP000265742"/>
    </source>
</evidence>
<organism evidence="1 2">
    <name type="scientific">Amnibacterium setariae</name>
    <dbReference type="NCBI Taxonomy" id="2306585"/>
    <lineage>
        <taxon>Bacteria</taxon>
        <taxon>Bacillati</taxon>
        <taxon>Actinomycetota</taxon>
        <taxon>Actinomycetes</taxon>
        <taxon>Micrococcales</taxon>
        <taxon>Microbacteriaceae</taxon>
        <taxon>Amnibacterium</taxon>
    </lineage>
</organism>
<gene>
    <name evidence="1" type="ORF">D1781_13460</name>
</gene>
<dbReference type="RefSeq" id="WP_119482745.1">
    <property type="nucleotide sequence ID" value="NZ_QXTG01000002.1"/>
</dbReference>
<dbReference type="SUPFAM" id="SSF160104">
    <property type="entry name" value="Acetoacetate decarboxylase-like"/>
    <property type="match status" value="1"/>
</dbReference>
<evidence type="ECO:0000313" key="1">
    <source>
        <dbReference type="EMBL" id="RIX28435.1"/>
    </source>
</evidence>
<evidence type="ECO:0008006" key="3">
    <source>
        <dbReference type="Google" id="ProtNLM"/>
    </source>
</evidence>
<keyword evidence="2" id="KW-1185">Reference proteome</keyword>
<protein>
    <recommendedName>
        <fullName evidence="3">DUF2071 domain-containing protein</fullName>
    </recommendedName>
</protein>
<dbReference type="OrthoDB" id="5492672at2"/>
<comment type="caution">
    <text evidence="1">The sequence shown here is derived from an EMBL/GenBank/DDBJ whole genome shotgun (WGS) entry which is preliminary data.</text>
</comment>
<dbReference type="InterPro" id="IPR018644">
    <property type="entry name" value="DUF2071"/>
</dbReference>
<dbReference type="Gene3D" id="2.40.400.10">
    <property type="entry name" value="Acetoacetate decarboxylase-like"/>
    <property type="match status" value="1"/>
</dbReference>